<evidence type="ECO:0000313" key="2">
    <source>
        <dbReference type="EMBL" id="CAD9355152.1"/>
    </source>
</evidence>
<keyword evidence="1" id="KW-0812">Transmembrane</keyword>
<proteinExistence type="predicted"/>
<name>A0A7S2A213_TRICV</name>
<feature type="transmembrane region" description="Helical" evidence="1">
    <location>
        <begin position="77"/>
        <end position="98"/>
    </location>
</feature>
<dbReference type="AlphaFoldDB" id="A0A7S2A213"/>
<protein>
    <submittedName>
        <fullName evidence="2">Uncharacterized protein</fullName>
    </submittedName>
</protein>
<evidence type="ECO:0000256" key="1">
    <source>
        <dbReference type="SAM" id="Phobius"/>
    </source>
</evidence>
<feature type="transmembrane region" description="Helical" evidence="1">
    <location>
        <begin position="186"/>
        <end position="210"/>
    </location>
</feature>
<feature type="transmembrane region" description="Helical" evidence="1">
    <location>
        <begin position="46"/>
        <end position="65"/>
    </location>
</feature>
<keyword evidence="1" id="KW-1133">Transmembrane helix</keyword>
<feature type="transmembrane region" description="Helical" evidence="1">
    <location>
        <begin position="146"/>
        <end position="166"/>
    </location>
</feature>
<accession>A0A7S2A213</accession>
<sequence length="213" mass="22679">MAAVLCDFVSDLCKNSCNVVGKIVCLPCRACGLVTRELGDIFSSPFCAYLSVALGLNLPSIVFGIKAAVSGDDCQDVLQWMLVNAAFCAVNMAAAVYITNAIQKGRGETVTVNKLEDGTYYEASAVTTGPGGDTSRENSMKRIKQILCYDPIVACYIVVGVGYLIWQSVGMSRWVAAGGCSSSSNMLYSLICNWLFISLGATSFVCSVCCMKL</sequence>
<gene>
    <name evidence="2" type="ORF">OSIN01602_LOCUS17809</name>
</gene>
<keyword evidence="1" id="KW-0472">Membrane</keyword>
<reference evidence="2" key="1">
    <citation type="submission" date="2021-01" db="EMBL/GenBank/DDBJ databases">
        <authorList>
            <person name="Corre E."/>
            <person name="Pelletier E."/>
            <person name="Niang G."/>
            <person name="Scheremetjew M."/>
            <person name="Finn R."/>
            <person name="Kale V."/>
            <person name="Holt S."/>
            <person name="Cochrane G."/>
            <person name="Meng A."/>
            <person name="Brown T."/>
            <person name="Cohen L."/>
        </authorList>
    </citation>
    <scope>NUCLEOTIDE SEQUENCE</scope>
    <source>
        <strain evidence="2">Grunow 1884</strain>
    </source>
</reference>
<dbReference type="EMBL" id="HBGO01031008">
    <property type="protein sequence ID" value="CAD9355152.1"/>
    <property type="molecule type" value="Transcribed_RNA"/>
</dbReference>
<organism evidence="2">
    <name type="scientific">Trieres chinensis</name>
    <name type="common">Marine centric diatom</name>
    <name type="synonym">Odontella sinensis</name>
    <dbReference type="NCBI Taxonomy" id="1514140"/>
    <lineage>
        <taxon>Eukaryota</taxon>
        <taxon>Sar</taxon>
        <taxon>Stramenopiles</taxon>
        <taxon>Ochrophyta</taxon>
        <taxon>Bacillariophyta</taxon>
        <taxon>Mediophyceae</taxon>
        <taxon>Biddulphiophycidae</taxon>
        <taxon>Eupodiscales</taxon>
        <taxon>Parodontellaceae</taxon>
        <taxon>Trieres</taxon>
    </lineage>
</organism>